<proteinExistence type="predicted"/>
<dbReference type="InterPro" id="IPR029017">
    <property type="entry name" value="Enolase-like_N"/>
</dbReference>
<evidence type="ECO:0000256" key="2">
    <source>
        <dbReference type="ARBA" id="ARBA00022723"/>
    </source>
</evidence>
<dbReference type="CDD" id="cd03316">
    <property type="entry name" value="MR_like"/>
    <property type="match status" value="1"/>
</dbReference>
<dbReference type="GeneID" id="56028541"/>
<name>A0A7D5GBF1_9EURY</name>
<reference evidence="6 7" key="1">
    <citation type="submission" date="2020-07" db="EMBL/GenBank/DDBJ databases">
        <title>Gai3-2, isolated from salt lake.</title>
        <authorList>
            <person name="Cui H."/>
            <person name="Shi X."/>
        </authorList>
    </citation>
    <scope>NUCLEOTIDE SEQUENCE [LARGE SCALE GENOMIC DNA]</scope>
    <source>
        <strain evidence="6 7">Gai3-2</strain>
    </source>
</reference>
<evidence type="ECO:0000256" key="1">
    <source>
        <dbReference type="ARBA" id="ARBA00001946"/>
    </source>
</evidence>
<dbReference type="InterPro" id="IPR013341">
    <property type="entry name" value="Mandelate_racemase_N_dom"/>
</dbReference>
<dbReference type="GO" id="GO:0016052">
    <property type="term" value="P:carbohydrate catabolic process"/>
    <property type="evidence" value="ECO:0007669"/>
    <property type="project" value="TreeGrafter"/>
</dbReference>
<dbReference type="OrthoDB" id="42605at2157"/>
<dbReference type="SUPFAM" id="SSF51604">
    <property type="entry name" value="Enolase C-terminal domain-like"/>
    <property type="match status" value="1"/>
</dbReference>
<evidence type="ECO:0000313" key="6">
    <source>
        <dbReference type="EMBL" id="QLG27285.1"/>
    </source>
</evidence>
<dbReference type="GO" id="GO:0016836">
    <property type="term" value="F:hydro-lyase activity"/>
    <property type="evidence" value="ECO:0007669"/>
    <property type="project" value="TreeGrafter"/>
</dbReference>
<dbReference type="InterPro" id="IPR036849">
    <property type="entry name" value="Enolase-like_C_sf"/>
</dbReference>
<feature type="compositionally biased region" description="Basic and acidic residues" evidence="4">
    <location>
        <begin position="343"/>
        <end position="362"/>
    </location>
</feature>
<dbReference type="SUPFAM" id="SSF54826">
    <property type="entry name" value="Enolase N-terminal domain-like"/>
    <property type="match status" value="1"/>
</dbReference>
<dbReference type="SFLD" id="SFLDG00179">
    <property type="entry name" value="mandelate_racemase"/>
    <property type="match status" value="1"/>
</dbReference>
<gene>
    <name evidence="6" type="ORF">HUG10_06870</name>
</gene>
<evidence type="ECO:0000256" key="3">
    <source>
        <dbReference type="ARBA" id="ARBA00022842"/>
    </source>
</evidence>
<protein>
    <submittedName>
        <fullName evidence="6">Mandelate racemase/muconate lactonizing enzyme family protein</fullName>
    </submittedName>
</protein>
<dbReference type="KEGG" id="halg:HUG10_06870"/>
<dbReference type="EMBL" id="CP058529">
    <property type="protein sequence ID" value="QLG27285.1"/>
    <property type="molecule type" value="Genomic_DNA"/>
</dbReference>
<dbReference type="InterPro" id="IPR046945">
    <property type="entry name" value="RHMD-like"/>
</dbReference>
<dbReference type="Proteomes" id="UP000509750">
    <property type="component" value="Chromosome"/>
</dbReference>
<evidence type="ECO:0000259" key="5">
    <source>
        <dbReference type="SMART" id="SM00922"/>
    </source>
</evidence>
<dbReference type="GO" id="GO:0009063">
    <property type="term" value="P:amino acid catabolic process"/>
    <property type="evidence" value="ECO:0007669"/>
    <property type="project" value="InterPro"/>
</dbReference>
<dbReference type="PANTHER" id="PTHR13794">
    <property type="entry name" value="ENOLASE SUPERFAMILY, MANDELATE RACEMASE"/>
    <property type="match status" value="1"/>
</dbReference>
<dbReference type="Pfam" id="PF02746">
    <property type="entry name" value="MR_MLE_N"/>
    <property type="match status" value="1"/>
</dbReference>
<dbReference type="SMART" id="SM00922">
    <property type="entry name" value="MR_MLE"/>
    <property type="match status" value="1"/>
</dbReference>
<keyword evidence="2" id="KW-0479">Metal-binding</keyword>
<dbReference type="InterPro" id="IPR013342">
    <property type="entry name" value="Mandelate_racemase_C"/>
</dbReference>
<feature type="region of interest" description="Disordered" evidence="4">
    <location>
        <begin position="342"/>
        <end position="362"/>
    </location>
</feature>
<dbReference type="GO" id="GO:0000287">
    <property type="term" value="F:magnesium ion binding"/>
    <property type="evidence" value="ECO:0007669"/>
    <property type="project" value="TreeGrafter"/>
</dbReference>
<dbReference type="SFLD" id="SFLDS00001">
    <property type="entry name" value="Enolase"/>
    <property type="match status" value="1"/>
</dbReference>
<feature type="domain" description="Mandelate racemase/muconate lactonizing enzyme C-terminal" evidence="5">
    <location>
        <begin position="143"/>
        <end position="241"/>
    </location>
</feature>
<accession>A0A7D5GBF1</accession>
<dbReference type="Gene3D" id="3.20.20.120">
    <property type="entry name" value="Enolase-like C-terminal domain"/>
    <property type="match status" value="1"/>
</dbReference>
<dbReference type="AlphaFoldDB" id="A0A7D5GBF1"/>
<keyword evidence="7" id="KW-1185">Reference proteome</keyword>
<comment type="cofactor">
    <cofactor evidence="1">
        <name>Mg(2+)</name>
        <dbReference type="ChEBI" id="CHEBI:18420"/>
    </cofactor>
</comment>
<evidence type="ECO:0000256" key="4">
    <source>
        <dbReference type="SAM" id="MobiDB-lite"/>
    </source>
</evidence>
<dbReference type="PANTHER" id="PTHR13794:SF58">
    <property type="entry name" value="MITOCHONDRIAL ENOLASE SUPERFAMILY MEMBER 1"/>
    <property type="match status" value="1"/>
</dbReference>
<keyword evidence="3" id="KW-0460">Magnesium</keyword>
<sequence>MEITDVRVDALRVPLGTELGDARASVTERYWIVLELDTDAGLTGTGWISTWRVPDLLARYTREFSDLLVGADPFATTALGEAMRERTLYYPGELGFSAHPRSVVDVACWDLKAQAAGVPLYRLLGGTDREVPAYCSRLDAGEDADTVVERHTTQADRGFEAFKTKVGGRSLAADLERVDALRAALGDEAELLVDANQAWTVAEARRAVAALAERGVGWVEEPVSAYDVDAYRRVAAGARVPIATGEMFYRPERLRHLLDAGAVDVAQPDLVRGGGITGLLNAAHLAESHDVLFAPHVHYAVSAHLVSAAPNGLYAEYIPEYDASPLLAAGPTVRDGNVVLPEEPGHGCRLDPDARERNRLDG</sequence>
<dbReference type="RefSeq" id="WP_179168860.1">
    <property type="nucleotide sequence ID" value="NZ_CP058529.1"/>
</dbReference>
<dbReference type="Pfam" id="PF13378">
    <property type="entry name" value="MR_MLE_C"/>
    <property type="match status" value="1"/>
</dbReference>
<dbReference type="InterPro" id="IPR018110">
    <property type="entry name" value="Mandel_Rmase/mucon_lact_enz_CS"/>
</dbReference>
<dbReference type="Gene3D" id="3.30.390.10">
    <property type="entry name" value="Enolase-like, N-terminal domain"/>
    <property type="match status" value="1"/>
</dbReference>
<organism evidence="6 7">
    <name type="scientific">Halorarum halophilum</name>
    <dbReference type="NCBI Taxonomy" id="2743090"/>
    <lineage>
        <taxon>Archaea</taxon>
        <taxon>Methanobacteriati</taxon>
        <taxon>Methanobacteriota</taxon>
        <taxon>Stenosarchaea group</taxon>
        <taxon>Halobacteria</taxon>
        <taxon>Halobacteriales</taxon>
        <taxon>Haloferacaceae</taxon>
        <taxon>Halorarum</taxon>
    </lineage>
</organism>
<dbReference type="PROSITE" id="PS00909">
    <property type="entry name" value="MR_MLE_2"/>
    <property type="match status" value="1"/>
</dbReference>
<evidence type="ECO:0000313" key="7">
    <source>
        <dbReference type="Proteomes" id="UP000509750"/>
    </source>
</evidence>
<dbReference type="InterPro" id="IPR029065">
    <property type="entry name" value="Enolase_C-like"/>
</dbReference>